<protein>
    <submittedName>
        <fullName evidence="3">Uncharacterized protein</fullName>
    </submittedName>
</protein>
<dbReference type="RefSeq" id="XP_012336050.1">
    <property type="nucleotide sequence ID" value="XM_012480627.1"/>
</dbReference>
<evidence type="ECO:0000256" key="1">
    <source>
        <dbReference type="SAM" id="MobiDB-lite"/>
    </source>
</evidence>
<accession>A0A0D9QJX6</accession>
<proteinExistence type="predicted"/>
<dbReference type="EMBL" id="KQ001676">
    <property type="protein sequence ID" value="KJP87324.1"/>
    <property type="molecule type" value="Genomic_DNA"/>
</dbReference>
<name>A0A0D9QJX6_PLAFR</name>
<evidence type="ECO:0000256" key="2">
    <source>
        <dbReference type="SAM" id="Phobius"/>
    </source>
</evidence>
<evidence type="ECO:0000313" key="4">
    <source>
        <dbReference type="Proteomes" id="UP000054561"/>
    </source>
</evidence>
<keyword evidence="2" id="KW-0472">Membrane</keyword>
<organism evidence="3 4">
    <name type="scientific">Plasmodium fragile</name>
    <dbReference type="NCBI Taxonomy" id="5857"/>
    <lineage>
        <taxon>Eukaryota</taxon>
        <taxon>Sar</taxon>
        <taxon>Alveolata</taxon>
        <taxon>Apicomplexa</taxon>
        <taxon>Aconoidasida</taxon>
        <taxon>Haemosporida</taxon>
        <taxon>Plasmodiidae</taxon>
        <taxon>Plasmodium</taxon>
        <taxon>Plasmodium (Plasmodium)</taxon>
    </lineage>
</organism>
<feature type="transmembrane region" description="Helical" evidence="2">
    <location>
        <begin position="87"/>
        <end position="107"/>
    </location>
</feature>
<keyword evidence="2" id="KW-0812">Transmembrane</keyword>
<sequence>MIIMRRVPKVKTPGTTIFLRKATHFKSTYFAGGSSHSRCCYSASRNEHDERVAPKQEATHQTKHNSEKKTNEHNGDMGSFLAFEKNITFFSINFYILLAAVLALHFYNNANETNRTSEVDQAKERERINLLKMEKKRKELQN</sequence>
<dbReference type="OMA" id="YCTRRKE"/>
<gene>
    <name evidence="3" type="ORF">AK88_03004</name>
</gene>
<keyword evidence="4" id="KW-1185">Reference proteome</keyword>
<reference evidence="3 4" key="1">
    <citation type="submission" date="2014-03" db="EMBL/GenBank/DDBJ databases">
        <title>The Genome Sequence of Plasmodium fragile nilgiri.</title>
        <authorList>
            <consortium name="The Broad Institute Genomics Platform"/>
            <consortium name="The Broad Institute Genome Sequencing Center for Infectious Disease"/>
            <person name="Neafsey D."/>
            <person name="Duraisingh M."/>
            <person name="Young S.K."/>
            <person name="Zeng Q."/>
            <person name="Gargeya S."/>
            <person name="Abouelleil A."/>
            <person name="Alvarado L."/>
            <person name="Chapman S.B."/>
            <person name="Gainer-Dewar J."/>
            <person name="Goldberg J."/>
            <person name="Griggs A."/>
            <person name="Gujja S."/>
            <person name="Hansen M."/>
            <person name="Howarth C."/>
            <person name="Imamovic A."/>
            <person name="Larimer J."/>
            <person name="Pearson M."/>
            <person name="Poon T.W."/>
            <person name="Priest M."/>
            <person name="Roberts A."/>
            <person name="Saif S."/>
            <person name="Shea T."/>
            <person name="Sykes S."/>
            <person name="Wortman J."/>
            <person name="Nusbaum C."/>
            <person name="Birren B."/>
        </authorList>
    </citation>
    <scope>NUCLEOTIDE SEQUENCE [LARGE SCALE GENOMIC DNA]</scope>
    <source>
        <strain evidence="4">nilgiri</strain>
    </source>
</reference>
<dbReference type="OrthoDB" id="386016at2759"/>
<dbReference type="AlphaFoldDB" id="A0A0D9QJX6"/>
<dbReference type="VEuPathDB" id="PlasmoDB:AK88_03004"/>
<dbReference type="Proteomes" id="UP000054561">
    <property type="component" value="Unassembled WGS sequence"/>
</dbReference>
<keyword evidence="2" id="KW-1133">Transmembrane helix</keyword>
<evidence type="ECO:0000313" key="3">
    <source>
        <dbReference type="EMBL" id="KJP87324.1"/>
    </source>
</evidence>
<feature type="region of interest" description="Disordered" evidence="1">
    <location>
        <begin position="50"/>
        <end position="75"/>
    </location>
</feature>
<dbReference type="GeneID" id="24268318"/>